<dbReference type="EMBL" id="BRXZ01007665">
    <property type="protein sequence ID" value="GMI31364.1"/>
    <property type="molecule type" value="Genomic_DNA"/>
</dbReference>
<dbReference type="Proteomes" id="UP001165082">
    <property type="component" value="Unassembled WGS sequence"/>
</dbReference>
<sequence>MICKEVTKEDALEGAPGAKVSITTAGRLLNKLGYHFGPLRRKYEMTGTKIQRIESFLKVFHKAFMEEREDESIIVYMDETYCHKTQQRQHGWRGKPSSVVGGSWNVAKKGVRKEKDIQSKKEGKGNRLGPMGGARMIIVHAMSREGLVCLQDHEGKYVEHQPNLVPERELTKHSHSAGMV</sequence>
<accession>A0A9W7G3A4</accession>
<name>A0A9W7G3A4_9STRA</name>
<evidence type="ECO:0000313" key="1">
    <source>
        <dbReference type="EMBL" id="GMI31364.1"/>
    </source>
</evidence>
<reference evidence="1" key="1">
    <citation type="submission" date="2022-07" db="EMBL/GenBank/DDBJ databases">
        <title>Genome analysis of Parmales, a sister group of diatoms, reveals the evolutionary specialization of diatoms from phago-mixotrophs to photoautotrophs.</title>
        <authorList>
            <person name="Ban H."/>
            <person name="Sato S."/>
            <person name="Yoshikawa S."/>
            <person name="Kazumasa Y."/>
            <person name="Nakamura Y."/>
            <person name="Ichinomiya M."/>
            <person name="Saitoh K."/>
            <person name="Sato N."/>
            <person name="Blanc-Mathieu R."/>
            <person name="Endo H."/>
            <person name="Kuwata A."/>
            <person name="Ogata H."/>
        </authorList>
    </citation>
    <scope>NUCLEOTIDE SEQUENCE</scope>
</reference>
<comment type="caution">
    <text evidence="1">The sequence shown here is derived from an EMBL/GenBank/DDBJ whole genome shotgun (WGS) entry which is preliminary data.</text>
</comment>
<dbReference type="AlphaFoldDB" id="A0A9W7G3A4"/>
<feature type="non-terminal residue" evidence="1">
    <location>
        <position position="180"/>
    </location>
</feature>
<organism evidence="1 2">
    <name type="scientific">Triparma retinervis</name>
    <dbReference type="NCBI Taxonomy" id="2557542"/>
    <lineage>
        <taxon>Eukaryota</taxon>
        <taxon>Sar</taxon>
        <taxon>Stramenopiles</taxon>
        <taxon>Ochrophyta</taxon>
        <taxon>Bolidophyceae</taxon>
        <taxon>Parmales</taxon>
        <taxon>Triparmaceae</taxon>
        <taxon>Triparma</taxon>
    </lineage>
</organism>
<proteinExistence type="predicted"/>
<gene>
    <name evidence="1" type="ORF">TrRE_jg8356</name>
</gene>
<evidence type="ECO:0000313" key="2">
    <source>
        <dbReference type="Proteomes" id="UP001165082"/>
    </source>
</evidence>
<dbReference type="OrthoDB" id="2266637at2759"/>
<protein>
    <submittedName>
        <fullName evidence="1">Uncharacterized protein</fullName>
    </submittedName>
</protein>
<keyword evidence="2" id="KW-1185">Reference proteome</keyword>